<evidence type="ECO:0000313" key="2">
    <source>
        <dbReference type="RefSeq" id="XP_075085029.1"/>
    </source>
</evidence>
<protein>
    <submittedName>
        <fullName evidence="2">Uncharacterized protein LOC142168269</fullName>
    </submittedName>
</protein>
<gene>
    <name evidence="2" type="primary">LOC142168269</name>
</gene>
<keyword evidence="1" id="KW-1185">Reference proteome</keyword>
<evidence type="ECO:0000313" key="1">
    <source>
        <dbReference type="Proteomes" id="UP000790787"/>
    </source>
</evidence>
<proteinExistence type="predicted"/>
<reference evidence="1" key="1">
    <citation type="journal article" date="2014" name="Nat. Commun.">
        <title>The tobacco genome sequence and its comparison with those of tomato and potato.</title>
        <authorList>
            <person name="Sierro N."/>
            <person name="Battey J.N."/>
            <person name="Ouadi S."/>
            <person name="Bakaher N."/>
            <person name="Bovet L."/>
            <person name="Willig A."/>
            <person name="Goepfert S."/>
            <person name="Peitsch M.C."/>
            <person name="Ivanov N.V."/>
        </authorList>
    </citation>
    <scope>NUCLEOTIDE SEQUENCE [LARGE SCALE GENOMIC DNA]</scope>
</reference>
<name>A0AC58SJA1_TOBAC</name>
<dbReference type="RefSeq" id="XP_075085029.1">
    <property type="nucleotide sequence ID" value="XM_075228928.1"/>
</dbReference>
<accession>A0AC58SJA1</accession>
<sequence>MAIKLVSSGCLVYLAHVRDMKPDSPMLESIQIMKEFSDAFPDDLPGIPPDREIEFGIDTCQELNQSRFLLTEWLHLSLMNSRTSPLTKLTQKNVKFQWSEACEKSFQELKHRLTTAPIPTGKFVIYCDASRVGLRCVLMHNDKVIAYASRQLKNHERNFPTHDHELAAAIFALKIWRHYLYGERCDIYTDHKSLKYIFKQKELNPRKRMWLELLKDYECNIIYHPGKANVVADALSRRSMGILIRLFVVERPVGKESQKIARQGVHFDEKYDGRLIASMGTKSTLVEQVKAKQFVDPSLLKLKEGVLSGKIKNFALDENGVMRLDGRLCMTNVEDL</sequence>
<organism evidence="1 2">
    <name type="scientific">Nicotiana tabacum</name>
    <name type="common">Common tobacco</name>
    <dbReference type="NCBI Taxonomy" id="4097"/>
    <lineage>
        <taxon>Eukaryota</taxon>
        <taxon>Viridiplantae</taxon>
        <taxon>Streptophyta</taxon>
        <taxon>Embryophyta</taxon>
        <taxon>Tracheophyta</taxon>
        <taxon>Spermatophyta</taxon>
        <taxon>Magnoliopsida</taxon>
        <taxon>eudicotyledons</taxon>
        <taxon>Gunneridae</taxon>
        <taxon>Pentapetalae</taxon>
        <taxon>asterids</taxon>
        <taxon>lamiids</taxon>
        <taxon>Solanales</taxon>
        <taxon>Solanaceae</taxon>
        <taxon>Nicotianoideae</taxon>
        <taxon>Nicotianeae</taxon>
        <taxon>Nicotiana</taxon>
    </lineage>
</organism>
<dbReference type="Proteomes" id="UP000790787">
    <property type="component" value="Chromosome 13"/>
</dbReference>
<reference evidence="2" key="2">
    <citation type="submission" date="2025-08" db="UniProtKB">
        <authorList>
            <consortium name="RefSeq"/>
        </authorList>
    </citation>
    <scope>IDENTIFICATION</scope>
    <source>
        <tissue evidence="2">Leaf</tissue>
    </source>
</reference>